<name>A0A0A9H5U0_ARUDO</name>
<protein>
    <submittedName>
        <fullName evidence="1">Uncharacterized protein</fullName>
    </submittedName>
</protein>
<reference evidence="1" key="1">
    <citation type="submission" date="2014-09" db="EMBL/GenBank/DDBJ databases">
        <authorList>
            <person name="Magalhaes I.L.F."/>
            <person name="Oliveira U."/>
            <person name="Santos F.R."/>
            <person name="Vidigal T.H.D.A."/>
            <person name="Brescovit A.D."/>
            <person name="Santos A.J."/>
        </authorList>
    </citation>
    <scope>NUCLEOTIDE SEQUENCE</scope>
    <source>
        <tissue evidence="1">Shoot tissue taken approximately 20 cm above the soil surface</tissue>
    </source>
</reference>
<organism evidence="1">
    <name type="scientific">Arundo donax</name>
    <name type="common">Giant reed</name>
    <name type="synonym">Donax arundinaceus</name>
    <dbReference type="NCBI Taxonomy" id="35708"/>
    <lineage>
        <taxon>Eukaryota</taxon>
        <taxon>Viridiplantae</taxon>
        <taxon>Streptophyta</taxon>
        <taxon>Embryophyta</taxon>
        <taxon>Tracheophyta</taxon>
        <taxon>Spermatophyta</taxon>
        <taxon>Magnoliopsida</taxon>
        <taxon>Liliopsida</taxon>
        <taxon>Poales</taxon>
        <taxon>Poaceae</taxon>
        <taxon>PACMAD clade</taxon>
        <taxon>Arundinoideae</taxon>
        <taxon>Arundineae</taxon>
        <taxon>Arundo</taxon>
    </lineage>
</organism>
<sequence length="43" mass="4817">MFCRYARSLQQLLVSKGIAVLFTSSSSQDIDSTYNSPCYVLHS</sequence>
<reference evidence="1" key="2">
    <citation type="journal article" date="2015" name="Data Brief">
        <title>Shoot transcriptome of the giant reed, Arundo donax.</title>
        <authorList>
            <person name="Barrero R.A."/>
            <person name="Guerrero F.D."/>
            <person name="Moolhuijzen P."/>
            <person name="Goolsby J.A."/>
            <person name="Tidwell J."/>
            <person name="Bellgard S.E."/>
            <person name="Bellgard M.I."/>
        </authorList>
    </citation>
    <scope>NUCLEOTIDE SEQUENCE</scope>
    <source>
        <tissue evidence="1">Shoot tissue taken approximately 20 cm above the soil surface</tissue>
    </source>
</reference>
<dbReference type="EMBL" id="GBRH01167670">
    <property type="protein sequence ID" value="JAE30226.1"/>
    <property type="molecule type" value="Transcribed_RNA"/>
</dbReference>
<dbReference type="AlphaFoldDB" id="A0A0A9H5U0"/>
<proteinExistence type="predicted"/>
<evidence type="ECO:0000313" key="1">
    <source>
        <dbReference type="EMBL" id="JAE30226.1"/>
    </source>
</evidence>
<accession>A0A0A9H5U0</accession>